<dbReference type="SUPFAM" id="SSF51735">
    <property type="entry name" value="NAD(P)-binding Rossmann-fold domains"/>
    <property type="match status" value="1"/>
</dbReference>
<comment type="similarity">
    <text evidence="1 3">Belongs to the D-isomer specific 2-hydroxyacid dehydrogenase family.</text>
</comment>
<protein>
    <submittedName>
        <fullName evidence="6">Phosphoglycerate dehydrogenase</fullName>
    </submittedName>
</protein>
<accession>A0ABU4WM70</accession>
<dbReference type="Pfam" id="PF02826">
    <property type="entry name" value="2-Hacid_dh_C"/>
    <property type="match status" value="1"/>
</dbReference>
<evidence type="ECO:0000256" key="1">
    <source>
        <dbReference type="ARBA" id="ARBA00005854"/>
    </source>
</evidence>
<evidence type="ECO:0000313" key="6">
    <source>
        <dbReference type="EMBL" id="MDX8417323.1"/>
    </source>
</evidence>
<organism evidence="6 7">
    <name type="scientific">Absicoccus intestinalis</name>
    <dbReference type="NCBI Taxonomy" id="2926319"/>
    <lineage>
        <taxon>Bacteria</taxon>
        <taxon>Bacillati</taxon>
        <taxon>Bacillota</taxon>
        <taxon>Erysipelotrichia</taxon>
        <taxon>Erysipelotrichales</taxon>
        <taxon>Erysipelotrichaceae</taxon>
        <taxon>Absicoccus</taxon>
    </lineage>
</organism>
<gene>
    <name evidence="6" type="ORF">MOZ64_05645</name>
</gene>
<dbReference type="CDD" id="cd12172">
    <property type="entry name" value="PGDH_like_2"/>
    <property type="match status" value="1"/>
</dbReference>
<feature type="domain" description="D-isomer specific 2-hydroxyacid dehydrogenase NAD-binding" evidence="5">
    <location>
        <begin position="111"/>
        <end position="283"/>
    </location>
</feature>
<proteinExistence type="inferred from homology"/>
<evidence type="ECO:0000313" key="7">
    <source>
        <dbReference type="Proteomes" id="UP001285244"/>
    </source>
</evidence>
<evidence type="ECO:0000256" key="3">
    <source>
        <dbReference type="RuleBase" id="RU003719"/>
    </source>
</evidence>
<keyword evidence="2 3" id="KW-0560">Oxidoreductase</keyword>
<dbReference type="InterPro" id="IPR050223">
    <property type="entry name" value="D-isomer_2-hydroxyacid_DH"/>
</dbReference>
<dbReference type="InterPro" id="IPR006140">
    <property type="entry name" value="D-isomer_DH_NAD-bd"/>
</dbReference>
<name>A0ABU4WM70_9FIRM</name>
<comment type="caution">
    <text evidence="6">The sequence shown here is derived from an EMBL/GenBank/DDBJ whole genome shotgun (WGS) entry which is preliminary data.</text>
</comment>
<dbReference type="Pfam" id="PF00389">
    <property type="entry name" value="2-Hacid_dh"/>
    <property type="match status" value="1"/>
</dbReference>
<dbReference type="InterPro" id="IPR006139">
    <property type="entry name" value="D-isomer_2_OHA_DH_cat_dom"/>
</dbReference>
<evidence type="ECO:0000256" key="2">
    <source>
        <dbReference type="ARBA" id="ARBA00023002"/>
    </source>
</evidence>
<dbReference type="InterPro" id="IPR036291">
    <property type="entry name" value="NAD(P)-bd_dom_sf"/>
</dbReference>
<dbReference type="SUPFAM" id="SSF52283">
    <property type="entry name" value="Formate/glycerate dehydrogenase catalytic domain-like"/>
    <property type="match status" value="1"/>
</dbReference>
<dbReference type="RefSeq" id="WP_320325617.1">
    <property type="nucleotide sequence ID" value="NZ_JALBUS010000006.1"/>
</dbReference>
<feature type="domain" description="D-isomer specific 2-hydroxyacid dehydrogenase catalytic" evidence="4">
    <location>
        <begin position="28"/>
        <end position="306"/>
    </location>
</feature>
<keyword evidence="7" id="KW-1185">Reference proteome</keyword>
<dbReference type="Gene3D" id="3.40.50.720">
    <property type="entry name" value="NAD(P)-binding Rossmann-like Domain"/>
    <property type="match status" value="2"/>
</dbReference>
<sequence length="313" mass="35059">MKVLITSNSFGKFDSKPKQFMESLGWEVINNRYHHIMNESEMMGEVKDVDAIILGSDILNKRVLDEAKSLKIISRYGVGIDNIDLDEAKRRGIKVTITKNCNTEAVADYAVGLMLSTIRHICNVDRHLREGVWKKETGLNLCHKKVGVIGLGSIGRQVVKRLKGFDCEIYGYDKFLDEAYCKANDIHVAEPSEIYKIADVITLHVPGNPDGSPLIGYKELHEMNKDTVLINTARASLVDENALLDVLKNREIYGYGTDVFAQEPHINTEFEKLDNVVLSPHTAAVSVEAINKMTNAAVNNILAYFHIDRGDQL</sequence>
<dbReference type="PANTHER" id="PTHR10996">
    <property type="entry name" value="2-HYDROXYACID DEHYDROGENASE-RELATED"/>
    <property type="match status" value="1"/>
</dbReference>
<dbReference type="PROSITE" id="PS00065">
    <property type="entry name" value="D_2_HYDROXYACID_DH_1"/>
    <property type="match status" value="1"/>
</dbReference>
<dbReference type="PANTHER" id="PTHR10996:SF283">
    <property type="entry name" value="GLYOXYLATE_HYDROXYPYRUVATE REDUCTASE B"/>
    <property type="match status" value="1"/>
</dbReference>
<reference evidence="6 7" key="1">
    <citation type="submission" date="2022-03" db="EMBL/GenBank/DDBJ databases">
        <title>Novel taxa within the pig intestine.</title>
        <authorList>
            <person name="Wylensek D."/>
            <person name="Bishof K."/>
            <person name="Afrizal A."/>
            <person name="Clavel T."/>
        </authorList>
    </citation>
    <scope>NUCLEOTIDE SEQUENCE [LARGE SCALE GENOMIC DNA]</scope>
    <source>
        <strain evidence="6 7">Cla-KB-P134</strain>
    </source>
</reference>
<evidence type="ECO:0000259" key="4">
    <source>
        <dbReference type="Pfam" id="PF00389"/>
    </source>
</evidence>
<dbReference type="EMBL" id="JALBUS010000006">
    <property type="protein sequence ID" value="MDX8417323.1"/>
    <property type="molecule type" value="Genomic_DNA"/>
</dbReference>
<dbReference type="Proteomes" id="UP001285244">
    <property type="component" value="Unassembled WGS sequence"/>
</dbReference>
<dbReference type="InterPro" id="IPR029752">
    <property type="entry name" value="D-isomer_DH_CS1"/>
</dbReference>
<evidence type="ECO:0000259" key="5">
    <source>
        <dbReference type="Pfam" id="PF02826"/>
    </source>
</evidence>